<reference evidence="2" key="2">
    <citation type="journal article" date="2022" name="Syst. Appl. Microbiol.">
        <title>Physiological and genomic characterisation of Luteimonas fraxinea sp. nov., a bacterial species associated with trees tolerant to ash dieback.</title>
        <authorList>
            <person name="Ulrich K."/>
            <person name="Becker R."/>
            <person name="Behrendt U."/>
            <person name="Kube M."/>
            <person name="Schneck V."/>
            <person name="Ulrich A."/>
        </authorList>
    </citation>
    <scope>NUCLEOTIDE SEQUENCE</scope>
    <source>
        <strain evidence="2">A1P009</strain>
    </source>
</reference>
<dbReference type="InterPro" id="IPR029068">
    <property type="entry name" value="Glyas_Bleomycin-R_OHBP_Dase"/>
</dbReference>
<dbReference type="Proteomes" id="UP001430360">
    <property type="component" value="Unassembled WGS sequence"/>
</dbReference>
<organism evidence="2 3">
    <name type="scientific">Luteimonas fraxinea</name>
    <dbReference type="NCBI Taxonomy" id="2901869"/>
    <lineage>
        <taxon>Bacteria</taxon>
        <taxon>Pseudomonadati</taxon>
        <taxon>Pseudomonadota</taxon>
        <taxon>Gammaproteobacteria</taxon>
        <taxon>Lysobacterales</taxon>
        <taxon>Lysobacteraceae</taxon>
        <taxon>Luteimonas</taxon>
    </lineage>
</organism>
<dbReference type="PANTHER" id="PTHR33990:SF1">
    <property type="entry name" value="PROTEIN YJDN"/>
    <property type="match status" value="1"/>
</dbReference>
<evidence type="ECO:0000313" key="2">
    <source>
        <dbReference type="EMBL" id="MCD9097610.1"/>
    </source>
</evidence>
<dbReference type="Pfam" id="PF06983">
    <property type="entry name" value="3-dmu-9_3-mt"/>
    <property type="match status" value="1"/>
</dbReference>
<evidence type="ECO:0000313" key="3">
    <source>
        <dbReference type="Proteomes" id="UP001430360"/>
    </source>
</evidence>
<name>A0ABS8UFE3_9GAMM</name>
<dbReference type="CDD" id="cd06588">
    <property type="entry name" value="PhnB_like"/>
    <property type="match status" value="1"/>
</dbReference>
<protein>
    <submittedName>
        <fullName evidence="2">VOC family protein</fullName>
    </submittedName>
</protein>
<dbReference type="RefSeq" id="WP_232136671.1">
    <property type="nucleotide sequence ID" value="NZ_CP089507.1"/>
</dbReference>
<dbReference type="InterPro" id="IPR028973">
    <property type="entry name" value="PhnB-like"/>
</dbReference>
<gene>
    <name evidence="2" type="ORF">LTT95_11735</name>
</gene>
<proteinExistence type="predicted"/>
<keyword evidence="3" id="KW-1185">Reference proteome</keyword>
<comment type="caution">
    <text evidence="2">The sequence shown here is derived from an EMBL/GenBank/DDBJ whole genome shotgun (WGS) entry which is preliminary data.</text>
</comment>
<evidence type="ECO:0000259" key="1">
    <source>
        <dbReference type="Pfam" id="PF06983"/>
    </source>
</evidence>
<dbReference type="Gene3D" id="3.10.180.10">
    <property type="entry name" value="2,3-Dihydroxybiphenyl 1,2-Dioxygenase, domain 1"/>
    <property type="match status" value="1"/>
</dbReference>
<dbReference type="PANTHER" id="PTHR33990">
    <property type="entry name" value="PROTEIN YJDN-RELATED"/>
    <property type="match status" value="1"/>
</dbReference>
<accession>A0ABS8UFE3</accession>
<dbReference type="EMBL" id="JAJQKU010000003">
    <property type="protein sequence ID" value="MCD9097610.1"/>
    <property type="molecule type" value="Genomic_DNA"/>
</dbReference>
<feature type="domain" description="PhnB-like" evidence="1">
    <location>
        <begin position="3"/>
        <end position="130"/>
    </location>
</feature>
<sequence>MRIDPYLYFDGTCAEAFKAYAALLGGEATLMPYGDAPPCPGSDATAPERIMHAGLAIGDQFLMASDVPPGTPLPAAPHTFVNLGVDSDADAERIFAALSDGGEVRAPMAETFFAHRFGMVVDRFGTGWMVMRSKQGC</sequence>
<reference evidence="2" key="1">
    <citation type="submission" date="2021-12" db="EMBL/GenBank/DDBJ databases">
        <authorList>
            <person name="Ulrich A."/>
        </authorList>
    </citation>
    <scope>NUCLEOTIDE SEQUENCE</scope>
    <source>
        <strain evidence="2">A1P009</strain>
    </source>
</reference>
<dbReference type="SUPFAM" id="SSF54593">
    <property type="entry name" value="Glyoxalase/Bleomycin resistance protein/Dihydroxybiphenyl dioxygenase"/>
    <property type="match status" value="1"/>
</dbReference>